<protein>
    <submittedName>
        <fullName evidence="1">Uncharacterized protein</fullName>
    </submittedName>
</protein>
<gene>
    <name evidence="1" type="ORF">MLD38_001584</name>
</gene>
<keyword evidence="2" id="KW-1185">Reference proteome</keyword>
<evidence type="ECO:0000313" key="1">
    <source>
        <dbReference type="EMBL" id="KAI4389352.1"/>
    </source>
</evidence>
<dbReference type="Proteomes" id="UP001057402">
    <property type="component" value="Chromosome 1"/>
</dbReference>
<comment type="caution">
    <text evidence="1">The sequence shown here is derived from an EMBL/GenBank/DDBJ whole genome shotgun (WGS) entry which is preliminary data.</text>
</comment>
<dbReference type="EMBL" id="CM042880">
    <property type="protein sequence ID" value="KAI4389352.1"/>
    <property type="molecule type" value="Genomic_DNA"/>
</dbReference>
<reference evidence="2" key="1">
    <citation type="journal article" date="2023" name="Front. Plant Sci.">
        <title>Chromosomal-level genome assembly of Melastoma candidum provides insights into trichome evolution.</title>
        <authorList>
            <person name="Zhong Y."/>
            <person name="Wu W."/>
            <person name="Sun C."/>
            <person name="Zou P."/>
            <person name="Liu Y."/>
            <person name="Dai S."/>
            <person name="Zhou R."/>
        </authorList>
    </citation>
    <scope>NUCLEOTIDE SEQUENCE [LARGE SCALE GENOMIC DNA]</scope>
</reference>
<evidence type="ECO:0000313" key="2">
    <source>
        <dbReference type="Proteomes" id="UP001057402"/>
    </source>
</evidence>
<accession>A0ACB9SDM8</accession>
<name>A0ACB9SDM8_9MYRT</name>
<sequence>MADGIFAFPLRHLLWSPASHREWSGSAAGLMDWLETPSSHIIKINVPGFGKDAIKVQVEDGNVLHVKAEGGIKEDGESASTKDAVWHLSERRIMGRGWDFSRSVELPENVKADQIKAQVENGVLTVVIPKDNSPKASRVRNVNITSKL</sequence>
<organism evidence="1 2">
    <name type="scientific">Melastoma candidum</name>
    <dbReference type="NCBI Taxonomy" id="119954"/>
    <lineage>
        <taxon>Eukaryota</taxon>
        <taxon>Viridiplantae</taxon>
        <taxon>Streptophyta</taxon>
        <taxon>Embryophyta</taxon>
        <taxon>Tracheophyta</taxon>
        <taxon>Spermatophyta</taxon>
        <taxon>Magnoliopsida</taxon>
        <taxon>eudicotyledons</taxon>
        <taxon>Gunneridae</taxon>
        <taxon>Pentapetalae</taxon>
        <taxon>rosids</taxon>
        <taxon>malvids</taxon>
        <taxon>Myrtales</taxon>
        <taxon>Melastomataceae</taxon>
        <taxon>Melastomatoideae</taxon>
        <taxon>Melastomateae</taxon>
        <taxon>Melastoma</taxon>
    </lineage>
</organism>
<proteinExistence type="predicted"/>